<keyword evidence="8 11" id="KW-0472">Membrane</keyword>
<proteinExistence type="inferred from homology"/>
<evidence type="ECO:0000313" key="13">
    <source>
        <dbReference type="Proteomes" id="UP000278143"/>
    </source>
</evidence>
<sequence length="100" mass="11407">MSGRPSYLKGFLYSTAIMMVGYGFYKYTVPNRDEFVATLPEEVKQQLVQHKDEQRRRNQYILDQIRQNAASDRPAWDVRVYPTASDDAAAAAQPSQSQSS</sequence>
<keyword evidence="9" id="KW-0143">Chaperone</keyword>
<keyword evidence="6 11" id="KW-1133">Transmembrane helix</keyword>
<comment type="function">
    <text evidence="10">Essential for the assembly of ubiquinol-cytochrome c reductase. It has a direct effect on the correct occurrence of the Rieske protein, core 4, core 5 and apocytochrome b.</text>
</comment>
<dbReference type="GO" id="GO:0005743">
    <property type="term" value="C:mitochondrial inner membrane"/>
    <property type="evidence" value="ECO:0007669"/>
    <property type="project" value="UniProtKB-SubCell"/>
</dbReference>
<evidence type="ECO:0000256" key="11">
    <source>
        <dbReference type="SAM" id="Phobius"/>
    </source>
</evidence>
<evidence type="ECO:0000256" key="1">
    <source>
        <dbReference type="ARBA" id="ARBA00004167"/>
    </source>
</evidence>
<comment type="subcellular location">
    <subcellularLocation>
        <location evidence="1">Membrane</location>
        <topology evidence="1">Single-pass membrane protein</topology>
    </subcellularLocation>
    <subcellularLocation>
        <location evidence="2">Mitochondrion inner membrane</location>
    </subcellularLocation>
</comment>
<protein>
    <recommendedName>
        <fullName evidence="14">Cytochrome b mRNA-processing protein 4</fullName>
    </recommendedName>
</protein>
<dbReference type="Pfam" id="PF07960">
    <property type="entry name" value="CBP4"/>
    <property type="match status" value="1"/>
</dbReference>
<evidence type="ECO:0000256" key="2">
    <source>
        <dbReference type="ARBA" id="ARBA00004273"/>
    </source>
</evidence>
<dbReference type="InterPro" id="IPR012420">
    <property type="entry name" value="Cbp4"/>
</dbReference>
<keyword evidence="7" id="KW-0496">Mitochondrion</keyword>
<evidence type="ECO:0000256" key="6">
    <source>
        <dbReference type="ARBA" id="ARBA00022989"/>
    </source>
</evidence>
<dbReference type="Proteomes" id="UP000278143">
    <property type="component" value="Unassembled WGS sequence"/>
</dbReference>
<evidence type="ECO:0000256" key="4">
    <source>
        <dbReference type="ARBA" id="ARBA00022692"/>
    </source>
</evidence>
<gene>
    <name evidence="12" type="ORF">SYNPS1DRAFT_21014</name>
</gene>
<keyword evidence="5" id="KW-0999">Mitochondrion inner membrane</keyword>
<evidence type="ECO:0000256" key="7">
    <source>
        <dbReference type="ARBA" id="ARBA00023128"/>
    </source>
</evidence>
<evidence type="ECO:0000256" key="3">
    <source>
        <dbReference type="ARBA" id="ARBA00006780"/>
    </source>
</evidence>
<evidence type="ECO:0000256" key="5">
    <source>
        <dbReference type="ARBA" id="ARBA00022792"/>
    </source>
</evidence>
<comment type="similarity">
    <text evidence="3">Belongs to the CBP4 family.</text>
</comment>
<evidence type="ECO:0000256" key="10">
    <source>
        <dbReference type="ARBA" id="ARBA00025413"/>
    </source>
</evidence>
<accession>A0A4P9Z4G7</accession>
<organism evidence="12 13">
    <name type="scientific">Syncephalis pseudoplumigaleata</name>
    <dbReference type="NCBI Taxonomy" id="1712513"/>
    <lineage>
        <taxon>Eukaryota</taxon>
        <taxon>Fungi</taxon>
        <taxon>Fungi incertae sedis</taxon>
        <taxon>Zoopagomycota</taxon>
        <taxon>Zoopagomycotina</taxon>
        <taxon>Zoopagomycetes</taxon>
        <taxon>Zoopagales</taxon>
        <taxon>Piptocephalidaceae</taxon>
        <taxon>Syncephalis</taxon>
    </lineage>
</organism>
<evidence type="ECO:0000313" key="12">
    <source>
        <dbReference type="EMBL" id="RKP27477.1"/>
    </source>
</evidence>
<reference evidence="13" key="1">
    <citation type="journal article" date="2018" name="Nat. Microbiol.">
        <title>Leveraging single-cell genomics to expand the fungal tree of life.</title>
        <authorList>
            <person name="Ahrendt S.R."/>
            <person name="Quandt C.A."/>
            <person name="Ciobanu D."/>
            <person name="Clum A."/>
            <person name="Salamov A."/>
            <person name="Andreopoulos B."/>
            <person name="Cheng J.F."/>
            <person name="Woyke T."/>
            <person name="Pelin A."/>
            <person name="Henrissat B."/>
            <person name="Reynolds N.K."/>
            <person name="Benny G.L."/>
            <person name="Smith M.E."/>
            <person name="James T.Y."/>
            <person name="Grigoriev I.V."/>
        </authorList>
    </citation>
    <scope>NUCLEOTIDE SEQUENCE [LARGE SCALE GENOMIC DNA]</scope>
    <source>
        <strain evidence="13">Benny S71-1</strain>
    </source>
</reference>
<evidence type="ECO:0008006" key="14">
    <source>
        <dbReference type="Google" id="ProtNLM"/>
    </source>
</evidence>
<evidence type="ECO:0000256" key="9">
    <source>
        <dbReference type="ARBA" id="ARBA00023186"/>
    </source>
</evidence>
<name>A0A4P9Z4G7_9FUNG</name>
<evidence type="ECO:0000256" key="8">
    <source>
        <dbReference type="ARBA" id="ARBA00023136"/>
    </source>
</evidence>
<dbReference type="EMBL" id="KZ989200">
    <property type="protein sequence ID" value="RKP27477.1"/>
    <property type="molecule type" value="Genomic_DNA"/>
</dbReference>
<keyword evidence="13" id="KW-1185">Reference proteome</keyword>
<keyword evidence="4 11" id="KW-0812">Transmembrane</keyword>
<dbReference type="AlphaFoldDB" id="A0A4P9Z4G7"/>
<dbReference type="OrthoDB" id="5576752at2759"/>
<feature type="transmembrane region" description="Helical" evidence="11">
    <location>
        <begin position="6"/>
        <end position="25"/>
    </location>
</feature>